<sequence length="515" mass="56367">MSPQSSRILTPADSGGPSSPPPTLPEGWLAQWEGISRRWYYVQRATGRSQWEIPTEPFIPTPSSTPQSVASPGPYHPPRMGSLPAQDTTEATRELLNLRGGNLRQSGGSFPTTPFDSSQTTPQSGQEYQQIPSPGMQSTPVGGSSSQQQQQQQQSRSPSQGILGQVASDLAHRLASQNGNESQSNQQALEQTQARYSPADQSSPYTNVNSQPIPGTTQFHQINQTDQGNVQMQDVSTNTAASYQTQQDPSSAYHTDVDMRMHQPYTGQQTGTLPTMESQYHYQQNSGQQTTANNYSNQSNEQLSMQQTQSGQYPQRAMQNPQPEHNPITIIHPNPNAPPLFPIPHRGGPRQTHGSRPGMATTPPRNYPSHPAPHYNPRPAIGQHQYGSHYSSGQPEPSPNAYSPSASMPRGQQAQYPPEGMYQQNMGPPSQSHNMYGNHQPQPSYAYDPRLNPGYSQMPPQNLHDDHGMQRQASHGGGQQWHGHPGSVPSPPGMQGGQRYPSAHSQQHYGGGYGR</sequence>
<dbReference type="VEuPathDB" id="FungiDB:AJ78_04084"/>
<dbReference type="OrthoDB" id="2367685at2759"/>
<protein>
    <recommendedName>
        <fullName evidence="2">WW domain-containing protein</fullName>
    </recommendedName>
</protein>
<accession>A0A1J9PIE1</accession>
<feature type="compositionally biased region" description="Polar residues" evidence="1">
    <location>
        <begin position="422"/>
        <end position="443"/>
    </location>
</feature>
<dbReference type="EMBL" id="LGRN01000143">
    <property type="protein sequence ID" value="OJD15666.1"/>
    <property type="molecule type" value="Genomic_DNA"/>
</dbReference>
<dbReference type="Gene3D" id="2.20.70.10">
    <property type="match status" value="1"/>
</dbReference>
<name>A0A1J9PIE1_9EURO</name>
<evidence type="ECO:0000256" key="1">
    <source>
        <dbReference type="SAM" id="MobiDB-lite"/>
    </source>
</evidence>
<evidence type="ECO:0000313" key="4">
    <source>
        <dbReference type="Proteomes" id="UP000182235"/>
    </source>
</evidence>
<feature type="compositionally biased region" description="Polar residues" evidence="1">
    <location>
        <begin position="110"/>
        <end position="143"/>
    </location>
</feature>
<evidence type="ECO:0000259" key="2">
    <source>
        <dbReference type="PROSITE" id="PS50020"/>
    </source>
</evidence>
<feature type="compositionally biased region" description="Polar residues" evidence="1">
    <location>
        <begin position="61"/>
        <end position="70"/>
    </location>
</feature>
<feature type="compositionally biased region" description="Low complexity" evidence="1">
    <location>
        <begin position="176"/>
        <end position="187"/>
    </location>
</feature>
<dbReference type="SUPFAM" id="SSF51045">
    <property type="entry name" value="WW domain"/>
    <property type="match status" value="1"/>
</dbReference>
<dbReference type="SMART" id="SM00456">
    <property type="entry name" value="WW"/>
    <property type="match status" value="1"/>
</dbReference>
<feature type="region of interest" description="Disordered" evidence="1">
    <location>
        <begin position="280"/>
        <end position="515"/>
    </location>
</feature>
<feature type="region of interest" description="Disordered" evidence="1">
    <location>
        <begin position="1"/>
        <end position="27"/>
    </location>
</feature>
<comment type="caution">
    <text evidence="3">The sequence shown here is derived from an EMBL/GenBank/DDBJ whole genome shotgun (WGS) entry which is preliminary data.</text>
</comment>
<feature type="compositionally biased region" description="Low complexity" evidence="1">
    <location>
        <begin position="144"/>
        <end position="160"/>
    </location>
</feature>
<reference evidence="3 4" key="1">
    <citation type="submission" date="2015-07" db="EMBL/GenBank/DDBJ databases">
        <title>Emmonsia species relationships and genome sequence.</title>
        <authorList>
            <consortium name="The Broad Institute Genomics Platform"/>
            <person name="Cuomo C.A."/>
            <person name="Munoz J.F."/>
            <person name="Imamovic A."/>
            <person name="Priest M.E."/>
            <person name="Young S."/>
            <person name="Clay O.K."/>
            <person name="McEwen J.G."/>
        </authorList>
    </citation>
    <scope>NUCLEOTIDE SEQUENCE [LARGE SCALE GENOMIC DNA]</scope>
    <source>
        <strain evidence="3 4">UAMH 9510</strain>
    </source>
</reference>
<gene>
    <name evidence="3" type="ORF">AJ78_04084</name>
</gene>
<feature type="region of interest" description="Disordered" evidence="1">
    <location>
        <begin position="176"/>
        <end position="219"/>
    </location>
</feature>
<dbReference type="Pfam" id="PF00397">
    <property type="entry name" value="WW"/>
    <property type="match status" value="1"/>
</dbReference>
<feature type="compositionally biased region" description="Polar residues" evidence="1">
    <location>
        <begin position="385"/>
        <end position="415"/>
    </location>
</feature>
<organism evidence="3 4">
    <name type="scientific">Emergomyces pasteurianus Ep9510</name>
    <dbReference type="NCBI Taxonomy" id="1447872"/>
    <lineage>
        <taxon>Eukaryota</taxon>
        <taxon>Fungi</taxon>
        <taxon>Dikarya</taxon>
        <taxon>Ascomycota</taxon>
        <taxon>Pezizomycotina</taxon>
        <taxon>Eurotiomycetes</taxon>
        <taxon>Eurotiomycetidae</taxon>
        <taxon>Onygenales</taxon>
        <taxon>Ajellomycetaceae</taxon>
        <taxon>Emergomyces</taxon>
    </lineage>
</organism>
<feature type="compositionally biased region" description="Polar residues" evidence="1">
    <location>
        <begin position="188"/>
        <end position="219"/>
    </location>
</feature>
<feature type="compositionally biased region" description="Low complexity" evidence="1">
    <location>
        <begin position="95"/>
        <end position="109"/>
    </location>
</feature>
<dbReference type="PROSITE" id="PS01159">
    <property type="entry name" value="WW_DOMAIN_1"/>
    <property type="match status" value="1"/>
</dbReference>
<keyword evidence="4" id="KW-1185">Reference proteome</keyword>
<feature type="compositionally biased region" description="Polar residues" evidence="1">
    <location>
        <begin position="280"/>
        <end position="323"/>
    </location>
</feature>
<dbReference type="AlphaFoldDB" id="A0A1J9PIE1"/>
<feature type="domain" description="WW" evidence="2">
    <location>
        <begin position="22"/>
        <end position="56"/>
    </location>
</feature>
<dbReference type="PROSITE" id="PS50020">
    <property type="entry name" value="WW_DOMAIN_2"/>
    <property type="match status" value="1"/>
</dbReference>
<evidence type="ECO:0000313" key="3">
    <source>
        <dbReference type="EMBL" id="OJD15666.1"/>
    </source>
</evidence>
<dbReference type="InterPro" id="IPR001202">
    <property type="entry name" value="WW_dom"/>
</dbReference>
<dbReference type="Proteomes" id="UP000182235">
    <property type="component" value="Unassembled WGS sequence"/>
</dbReference>
<dbReference type="CDD" id="cd00201">
    <property type="entry name" value="WW"/>
    <property type="match status" value="1"/>
</dbReference>
<proteinExistence type="predicted"/>
<feature type="region of interest" description="Disordered" evidence="1">
    <location>
        <begin position="50"/>
        <end position="160"/>
    </location>
</feature>
<dbReference type="InterPro" id="IPR036020">
    <property type="entry name" value="WW_dom_sf"/>
</dbReference>
<dbReference type="STRING" id="1447872.A0A1J9PIE1"/>